<organism evidence="7 8">
    <name type="scientific">Microcystis aeruginosa EAWAG127a</name>
    <dbReference type="NCBI Taxonomy" id="2529855"/>
    <lineage>
        <taxon>Bacteria</taxon>
        <taxon>Bacillati</taxon>
        <taxon>Cyanobacteriota</taxon>
        <taxon>Cyanophyceae</taxon>
        <taxon>Oscillatoriophycideae</taxon>
        <taxon>Chroococcales</taxon>
        <taxon>Microcystaceae</taxon>
        <taxon>Microcystis</taxon>
    </lineage>
</organism>
<feature type="domain" description="Probable transposase IS891/IS1136/IS1341" evidence="5">
    <location>
        <begin position="183"/>
        <end position="288"/>
    </location>
</feature>
<evidence type="ECO:0000259" key="5">
    <source>
        <dbReference type="Pfam" id="PF01385"/>
    </source>
</evidence>
<comment type="similarity">
    <text evidence="1">In the C-terminal section; belongs to the transposase 35 family.</text>
</comment>
<dbReference type="NCBIfam" id="TIGR01766">
    <property type="entry name" value="IS200/IS605 family accessory protein TnpB-like domain"/>
    <property type="match status" value="1"/>
</dbReference>
<feature type="domain" description="Cas12f1-like TNB" evidence="6">
    <location>
        <begin position="310"/>
        <end position="387"/>
    </location>
</feature>
<dbReference type="EMBL" id="SRLN01000012">
    <property type="protein sequence ID" value="KAB0239847.1"/>
    <property type="molecule type" value="Genomic_DNA"/>
</dbReference>
<proteinExistence type="inferred from homology"/>
<keyword evidence="3" id="KW-0238">DNA-binding</keyword>
<dbReference type="Pfam" id="PF01385">
    <property type="entry name" value="OrfB_IS605"/>
    <property type="match status" value="1"/>
</dbReference>
<dbReference type="GO" id="GO:0003677">
    <property type="term" value="F:DNA binding"/>
    <property type="evidence" value="ECO:0007669"/>
    <property type="project" value="UniProtKB-KW"/>
</dbReference>
<accession>A0A5J5LQK5</accession>
<gene>
    <name evidence="7" type="ORF">EZJ55_03715</name>
</gene>
<evidence type="ECO:0000313" key="7">
    <source>
        <dbReference type="EMBL" id="KAB0239847.1"/>
    </source>
</evidence>
<evidence type="ECO:0000256" key="2">
    <source>
        <dbReference type="ARBA" id="ARBA00022578"/>
    </source>
</evidence>
<evidence type="ECO:0000256" key="1">
    <source>
        <dbReference type="ARBA" id="ARBA00008761"/>
    </source>
</evidence>
<reference evidence="8" key="1">
    <citation type="submission" date="2019-04" db="EMBL/GenBank/DDBJ databases">
        <title>Microviridin 1777: A Toxic Chymotrypsin Inhibitor Discovered by a Metabologenomic Approach.</title>
        <authorList>
            <person name="Sieber S."/>
            <person name="Grendelmeier S.M."/>
            <person name="Harris L.A."/>
            <person name="Mitchell D.A."/>
            <person name="Gademann K."/>
        </authorList>
    </citation>
    <scope>NUCLEOTIDE SEQUENCE [LARGE SCALE GENOMIC DNA]</scope>
    <source>
        <strain evidence="8">EAWAG127a</strain>
    </source>
</reference>
<name>A0A5J5LQK5_MICAE</name>
<evidence type="ECO:0000256" key="3">
    <source>
        <dbReference type="ARBA" id="ARBA00023125"/>
    </source>
</evidence>
<sequence>MLVAERHIIKKGHRFWAEIDNLSWQSKNLYNSANYLIRQNFIYGHGYLTYNQMASLMKKTEQYQALPAKVSQQVLRGLDRNWQSFFAASSEFKSHPDKFLGKPKIPSYKEPKKGRNLLVYTIQAISKVGLRQGLVKLSLRRSSGQAGTSIALPTRVAERIAEVRIVPKCDCYVIEVIYEKTEQFLAPNEKIAAIDLGIDNLMAVTSNQPDFIPLLINGRPLKSLNQFYNQRRAKLQSLLKGNRQSSQRIRRLTRCRNQKIDNYLHRASRYLVNLLVEQEITTLVIGKNDGWKQEVNLGKVNNQKFVTIPHRRLIEMISYKCQLEGISVILQEESYTSASNFLQDDPLPVYGQTTEKPVFSGKRIKRGLYRTDRGFLYQSDVMGSYNILRKAFPNAFNRYGIERCVVHPRRINLSK</sequence>
<dbReference type="Pfam" id="PF07282">
    <property type="entry name" value="Cas12f1-like_TNB"/>
    <property type="match status" value="1"/>
</dbReference>
<evidence type="ECO:0000259" key="6">
    <source>
        <dbReference type="Pfam" id="PF07282"/>
    </source>
</evidence>
<dbReference type="InterPro" id="IPR010095">
    <property type="entry name" value="Cas12f1-like_TNB"/>
</dbReference>
<keyword evidence="4" id="KW-0233">DNA recombination</keyword>
<keyword evidence="2" id="KW-0815">Transposition</keyword>
<dbReference type="InterPro" id="IPR001959">
    <property type="entry name" value="Transposase"/>
</dbReference>
<dbReference type="GO" id="GO:0006310">
    <property type="term" value="P:DNA recombination"/>
    <property type="evidence" value="ECO:0007669"/>
    <property type="project" value="UniProtKB-KW"/>
</dbReference>
<comment type="caution">
    <text evidence="7">The sequence shown here is derived from an EMBL/GenBank/DDBJ whole genome shotgun (WGS) entry which is preliminary data.</text>
</comment>
<evidence type="ECO:0000313" key="8">
    <source>
        <dbReference type="Proteomes" id="UP000325636"/>
    </source>
</evidence>
<protein>
    <submittedName>
        <fullName evidence="7">Transposase</fullName>
    </submittedName>
</protein>
<evidence type="ECO:0000256" key="4">
    <source>
        <dbReference type="ARBA" id="ARBA00023172"/>
    </source>
</evidence>
<dbReference type="GO" id="GO:0032196">
    <property type="term" value="P:transposition"/>
    <property type="evidence" value="ECO:0007669"/>
    <property type="project" value="UniProtKB-KW"/>
</dbReference>
<dbReference type="NCBIfam" id="NF040570">
    <property type="entry name" value="guided_TnpB"/>
    <property type="match status" value="1"/>
</dbReference>
<dbReference type="AlphaFoldDB" id="A0A5J5LQK5"/>
<dbReference type="RefSeq" id="WP_150975445.1">
    <property type="nucleotide sequence ID" value="NZ_SRLN01000012.1"/>
</dbReference>
<dbReference type="Proteomes" id="UP000325636">
    <property type="component" value="Unassembled WGS sequence"/>
</dbReference>